<dbReference type="SUPFAM" id="SSF56059">
    <property type="entry name" value="Glutathione synthetase ATP-binding domain-like"/>
    <property type="match status" value="1"/>
</dbReference>
<organism evidence="3 4">
    <name type="scientific">Coprobacter tertius</name>
    <dbReference type="NCBI Taxonomy" id="2944915"/>
    <lineage>
        <taxon>Bacteria</taxon>
        <taxon>Pseudomonadati</taxon>
        <taxon>Bacteroidota</taxon>
        <taxon>Bacteroidia</taxon>
        <taxon>Bacteroidales</taxon>
        <taxon>Barnesiellaceae</taxon>
        <taxon>Coprobacter</taxon>
    </lineage>
</organism>
<dbReference type="RefSeq" id="WP_255025127.1">
    <property type="nucleotide sequence ID" value="NZ_JANDHW010000001.1"/>
</dbReference>
<sequence>MSKRLNILFLGGAKRVSFAEHLIAAGCKKEIDVCIFSYELNQTVPIASVGKVILGLRWKDVALDKHLISVIKEFHIGMVLPFVDPAVEVAARLKTALPDVFIPCSPIEICRIMFDKKCSEEWFISRKFPIPQSYRLQEIPVFPVILKPRKGSASKGIRIITDRVTWLSVENPDEYVIQKYIAEREEFTVDAYVSSSGKIISVVPRLRLDVAGGEVMNSVTVRDERLIALSREIILAGGFRGPVTIQFLRDKTTDEIYIMEINPRLGGGVIVSIEAGADIPLFLLEEEAGNMPEPVDDWRENTLMTRYFKEVIFYADHH</sequence>
<name>A0ABT1MD81_9BACT</name>
<dbReference type="Gene3D" id="3.40.50.20">
    <property type="match status" value="1"/>
</dbReference>
<dbReference type="EMBL" id="JANDHW010000001">
    <property type="protein sequence ID" value="MCP9610597.1"/>
    <property type="molecule type" value="Genomic_DNA"/>
</dbReference>
<evidence type="ECO:0000313" key="4">
    <source>
        <dbReference type="Proteomes" id="UP001205603"/>
    </source>
</evidence>
<evidence type="ECO:0000256" key="1">
    <source>
        <dbReference type="PROSITE-ProRule" id="PRU00409"/>
    </source>
</evidence>
<keyword evidence="1" id="KW-0547">Nucleotide-binding</keyword>
<feature type="domain" description="ATP-grasp" evidence="2">
    <location>
        <begin position="94"/>
        <end position="290"/>
    </location>
</feature>
<keyword evidence="4" id="KW-1185">Reference proteome</keyword>
<keyword evidence="1" id="KW-0067">ATP-binding</keyword>
<dbReference type="Pfam" id="PF15632">
    <property type="entry name" value="ATPgrasp_Ter"/>
    <property type="match status" value="1"/>
</dbReference>
<dbReference type="PROSITE" id="PS00867">
    <property type="entry name" value="CPSASE_2"/>
    <property type="match status" value="1"/>
</dbReference>
<proteinExistence type="predicted"/>
<gene>
    <name evidence="3" type="ORF">NMU02_00620</name>
</gene>
<dbReference type="InterPro" id="IPR011761">
    <property type="entry name" value="ATP-grasp"/>
</dbReference>
<evidence type="ECO:0000259" key="2">
    <source>
        <dbReference type="PROSITE" id="PS50975"/>
    </source>
</evidence>
<dbReference type="Gene3D" id="3.30.1490.20">
    <property type="entry name" value="ATP-grasp fold, A domain"/>
    <property type="match status" value="1"/>
</dbReference>
<reference evidence="3 4" key="1">
    <citation type="submission" date="2022-07" db="EMBL/GenBank/DDBJ databases">
        <title>Fecal culturing of patients with breast cancer.</title>
        <authorList>
            <person name="Teng N.M.Y."/>
            <person name="Kiu R."/>
            <person name="Evans R."/>
            <person name="Baker D.J."/>
            <person name="Zenner C."/>
            <person name="Robinson S.D."/>
            <person name="Hall L.J."/>
        </authorList>
    </citation>
    <scope>NUCLEOTIDE SEQUENCE [LARGE SCALE GENOMIC DNA]</scope>
    <source>
        <strain evidence="3 4">LH1063</strain>
    </source>
</reference>
<dbReference type="Proteomes" id="UP001205603">
    <property type="component" value="Unassembled WGS sequence"/>
</dbReference>
<evidence type="ECO:0000313" key="3">
    <source>
        <dbReference type="EMBL" id="MCP9610597.1"/>
    </source>
</evidence>
<protein>
    <submittedName>
        <fullName evidence="3">ATP-grasp domain-containing protein</fullName>
    </submittedName>
</protein>
<dbReference type="Gene3D" id="3.30.470.20">
    <property type="entry name" value="ATP-grasp fold, B domain"/>
    <property type="match status" value="1"/>
</dbReference>
<comment type="caution">
    <text evidence="3">The sequence shown here is derived from an EMBL/GenBank/DDBJ whole genome shotgun (WGS) entry which is preliminary data.</text>
</comment>
<dbReference type="InterPro" id="IPR005479">
    <property type="entry name" value="CPAse_ATP-bd"/>
</dbReference>
<dbReference type="InterPro" id="IPR013815">
    <property type="entry name" value="ATP_grasp_subdomain_1"/>
</dbReference>
<accession>A0ABT1MD81</accession>
<dbReference type="PROSITE" id="PS50975">
    <property type="entry name" value="ATP_GRASP"/>
    <property type="match status" value="1"/>
</dbReference>